<organism evidence="2 3">
    <name type="scientific">Antricoccus suffuscus</name>
    <dbReference type="NCBI Taxonomy" id="1629062"/>
    <lineage>
        <taxon>Bacteria</taxon>
        <taxon>Bacillati</taxon>
        <taxon>Actinomycetota</taxon>
        <taxon>Actinomycetes</taxon>
        <taxon>Geodermatophilales</taxon>
        <taxon>Antricoccaceae</taxon>
        <taxon>Antricoccus</taxon>
    </lineage>
</organism>
<dbReference type="Proteomes" id="UP000237752">
    <property type="component" value="Unassembled WGS sequence"/>
</dbReference>
<sequence>MAAIANAEAVNITGAPPAGAIETSPVGVGSTEVARRMLTHADVHAILETEVAEREQAAEGYASRGSQDQADRLRAEATAIRDALAS</sequence>
<dbReference type="InterPro" id="IPR042184">
    <property type="entry name" value="YqeY/Aim41_N"/>
</dbReference>
<protein>
    <submittedName>
        <fullName evidence="2">Uncharacterized protein</fullName>
    </submittedName>
</protein>
<accession>A0A2T0ZWJ4</accession>
<proteinExistence type="predicted"/>
<name>A0A2T0ZWJ4_9ACTN</name>
<dbReference type="Gene3D" id="1.10.1510.10">
    <property type="entry name" value="Uncharacterised protein YqeY/AIM41 PF09424, N-terminal domain"/>
    <property type="match status" value="1"/>
</dbReference>
<dbReference type="EMBL" id="PVUE01000014">
    <property type="protein sequence ID" value="PRZ40735.1"/>
    <property type="molecule type" value="Genomic_DNA"/>
</dbReference>
<evidence type="ECO:0000313" key="2">
    <source>
        <dbReference type="EMBL" id="PRZ40735.1"/>
    </source>
</evidence>
<dbReference type="AlphaFoldDB" id="A0A2T0ZWJ4"/>
<reference evidence="2 3" key="1">
    <citation type="submission" date="2018-03" db="EMBL/GenBank/DDBJ databases">
        <title>Genomic Encyclopedia of Archaeal and Bacterial Type Strains, Phase II (KMG-II): from individual species to whole genera.</title>
        <authorList>
            <person name="Goeker M."/>
        </authorList>
    </citation>
    <scope>NUCLEOTIDE SEQUENCE [LARGE SCALE GENOMIC DNA]</scope>
    <source>
        <strain evidence="2 3">DSM 100065</strain>
    </source>
</reference>
<keyword evidence="3" id="KW-1185">Reference proteome</keyword>
<evidence type="ECO:0000256" key="1">
    <source>
        <dbReference type="SAM" id="MobiDB-lite"/>
    </source>
</evidence>
<evidence type="ECO:0000313" key="3">
    <source>
        <dbReference type="Proteomes" id="UP000237752"/>
    </source>
</evidence>
<gene>
    <name evidence="2" type="ORF">CLV47_11432</name>
</gene>
<comment type="caution">
    <text evidence="2">The sequence shown here is derived from an EMBL/GenBank/DDBJ whole genome shotgun (WGS) entry which is preliminary data.</text>
</comment>
<feature type="region of interest" description="Disordered" evidence="1">
    <location>
        <begin position="56"/>
        <end position="86"/>
    </location>
</feature>